<dbReference type="SMART" id="SM00369">
    <property type="entry name" value="LRR_TYP"/>
    <property type="match status" value="4"/>
</dbReference>
<dbReference type="PANTHER" id="PTHR31450:SF3">
    <property type="entry name" value="TYPE III ENDOSOME MEMBRANE PROTEIN TEMP"/>
    <property type="match status" value="1"/>
</dbReference>
<keyword evidence="4" id="KW-0732">Signal</keyword>
<keyword evidence="6" id="KW-1185">Reference proteome</keyword>
<keyword evidence="2" id="KW-0677">Repeat</keyword>
<dbReference type="PANTHER" id="PTHR31450">
    <property type="entry name" value="LEUCINE-RICH REPEAT-CONTAINING PROTEIN 19 LRRC19 FAMILY MEMBER"/>
    <property type="match status" value="1"/>
</dbReference>
<name>A0ABM1ZAL3_AEDAL</name>
<proteinExistence type="predicted"/>
<dbReference type="Proteomes" id="UP000069940">
    <property type="component" value="Unassembled WGS sequence"/>
</dbReference>
<evidence type="ECO:0000256" key="3">
    <source>
        <dbReference type="SAM" id="Coils"/>
    </source>
</evidence>
<keyword evidence="1" id="KW-0433">Leucine-rich repeat</keyword>
<evidence type="ECO:0000313" key="5">
    <source>
        <dbReference type="EnsemblMetazoa" id="AALFPA23_016639.P24287"/>
    </source>
</evidence>
<dbReference type="Pfam" id="PF13855">
    <property type="entry name" value="LRR_8"/>
    <property type="match status" value="1"/>
</dbReference>
<organism evidence="5 6">
    <name type="scientific">Aedes albopictus</name>
    <name type="common">Asian tiger mosquito</name>
    <name type="synonym">Stegomyia albopicta</name>
    <dbReference type="NCBI Taxonomy" id="7160"/>
    <lineage>
        <taxon>Eukaryota</taxon>
        <taxon>Metazoa</taxon>
        <taxon>Ecdysozoa</taxon>
        <taxon>Arthropoda</taxon>
        <taxon>Hexapoda</taxon>
        <taxon>Insecta</taxon>
        <taxon>Pterygota</taxon>
        <taxon>Neoptera</taxon>
        <taxon>Endopterygota</taxon>
        <taxon>Diptera</taxon>
        <taxon>Nematocera</taxon>
        <taxon>Culicoidea</taxon>
        <taxon>Culicidae</taxon>
        <taxon>Culicinae</taxon>
        <taxon>Aedini</taxon>
        <taxon>Aedes</taxon>
        <taxon>Stegomyia</taxon>
    </lineage>
</organism>
<dbReference type="PROSITE" id="PS51450">
    <property type="entry name" value="LRR"/>
    <property type="match status" value="1"/>
</dbReference>
<dbReference type="GeneID" id="134290058"/>
<reference evidence="5" key="2">
    <citation type="submission" date="2025-05" db="UniProtKB">
        <authorList>
            <consortium name="EnsemblMetazoa"/>
        </authorList>
    </citation>
    <scope>IDENTIFICATION</scope>
    <source>
        <strain evidence="5">Foshan</strain>
    </source>
</reference>
<protein>
    <recommendedName>
        <fullName evidence="7">Leucine-rich repeat protein</fullName>
    </recommendedName>
</protein>
<evidence type="ECO:0000256" key="2">
    <source>
        <dbReference type="ARBA" id="ARBA00022737"/>
    </source>
</evidence>
<evidence type="ECO:0000313" key="6">
    <source>
        <dbReference type="Proteomes" id="UP000069940"/>
    </source>
</evidence>
<dbReference type="SUPFAM" id="SSF52058">
    <property type="entry name" value="L domain-like"/>
    <property type="match status" value="1"/>
</dbReference>
<reference evidence="6" key="1">
    <citation type="journal article" date="2015" name="Proc. Natl. Acad. Sci. U.S.A.">
        <title>Genome sequence of the Asian Tiger mosquito, Aedes albopictus, reveals insights into its biology, genetics, and evolution.</title>
        <authorList>
            <person name="Chen X.G."/>
            <person name="Jiang X."/>
            <person name="Gu J."/>
            <person name="Xu M."/>
            <person name="Wu Y."/>
            <person name="Deng Y."/>
            <person name="Zhang C."/>
            <person name="Bonizzoni M."/>
            <person name="Dermauw W."/>
            <person name="Vontas J."/>
            <person name="Armbruster P."/>
            <person name="Huang X."/>
            <person name="Yang Y."/>
            <person name="Zhang H."/>
            <person name="He W."/>
            <person name="Peng H."/>
            <person name="Liu Y."/>
            <person name="Wu K."/>
            <person name="Chen J."/>
            <person name="Lirakis M."/>
            <person name="Topalis P."/>
            <person name="Van Leeuwen T."/>
            <person name="Hall A.B."/>
            <person name="Jiang X."/>
            <person name="Thorpe C."/>
            <person name="Mueller R.L."/>
            <person name="Sun C."/>
            <person name="Waterhouse R.M."/>
            <person name="Yan G."/>
            <person name="Tu Z.J."/>
            <person name="Fang X."/>
            <person name="James A.A."/>
        </authorList>
    </citation>
    <scope>NUCLEOTIDE SEQUENCE [LARGE SCALE GENOMIC DNA]</scope>
    <source>
        <strain evidence="6">Foshan</strain>
    </source>
</reference>
<keyword evidence="3" id="KW-0175">Coiled coil</keyword>
<evidence type="ECO:0008006" key="7">
    <source>
        <dbReference type="Google" id="ProtNLM"/>
    </source>
</evidence>
<accession>A0ABM1ZAL3</accession>
<dbReference type="EnsemblMetazoa" id="AALFPA23_016639.R24287">
    <property type="protein sequence ID" value="AALFPA23_016639.P24287"/>
    <property type="gene ID" value="AALFPA23_016639"/>
</dbReference>
<feature type="signal peptide" evidence="4">
    <location>
        <begin position="1"/>
        <end position="19"/>
    </location>
</feature>
<evidence type="ECO:0000256" key="4">
    <source>
        <dbReference type="SAM" id="SignalP"/>
    </source>
</evidence>
<dbReference type="InterPro" id="IPR003591">
    <property type="entry name" value="Leu-rich_rpt_typical-subtyp"/>
</dbReference>
<dbReference type="RefSeq" id="XP_062713016.1">
    <property type="nucleotide sequence ID" value="XM_062857032.1"/>
</dbReference>
<feature type="coiled-coil region" evidence="3">
    <location>
        <begin position="290"/>
        <end position="342"/>
    </location>
</feature>
<dbReference type="Gene3D" id="3.80.10.10">
    <property type="entry name" value="Ribonuclease Inhibitor"/>
    <property type="match status" value="1"/>
</dbReference>
<dbReference type="InterPro" id="IPR001611">
    <property type="entry name" value="Leu-rich_rpt"/>
</dbReference>
<sequence>MKIIFVILFTILKLDGMISFSVNSGSSKVLIQGFRWPADAAAMQKIPDNKVLVFNNAKVDILPNYFANQFEKCIRIDFQYGTVKTIHINPKITHMEIRFSYTENLMIERETHYQLEKFLCIRTKLTYIPENINQLKKIRELDLSHNLIETVQLDQFDGLANLEKLGLSFNKIKRIASDGSISFPSLTDMQLEHNQLQHFDVCSWNMSSLHRLNLKHNNLTHFAINHFRSLHLLNMEDNPLNCAWKDSLLEDKRGRDILGKLTCDEKSVNIFGLDCSPSNKKIEERSPATIDQLQQEISNFDSKLANMEETNNKKLSDLSNRIEKIEALLENLVSKIIEQQNVSNDIIEAMYRIEIERASQNKKNK</sequence>
<evidence type="ECO:0000256" key="1">
    <source>
        <dbReference type="ARBA" id="ARBA00022614"/>
    </source>
</evidence>
<dbReference type="InterPro" id="IPR032675">
    <property type="entry name" value="LRR_dom_sf"/>
</dbReference>
<feature type="chain" id="PRO_5046372176" description="Leucine-rich repeat protein" evidence="4">
    <location>
        <begin position="20"/>
        <end position="365"/>
    </location>
</feature>